<proteinExistence type="predicted"/>
<evidence type="ECO:0000313" key="2">
    <source>
        <dbReference type="Proteomes" id="UP000607653"/>
    </source>
</evidence>
<protein>
    <submittedName>
        <fullName evidence="1">Uncharacterized protein</fullName>
    </submittedName>
</protein>
<keyword evidence="2" id="KW-1185">Reference proteome</keyword>
<comment type="caution">
    <text evidence="1">The sequence shown here is derived from an EMBL/GenBank/DDBJ whole genome shotgun (WGS) entry which is preliminary data.</text>
</comment>
<dbReference type="EMBL" id="DUZY01000001">
    <property type="protein sequence ID" value="DAD19808.1"/>
    <property type="molecule type" value="Genomic_DNA"/>
</dbReference>
<reference evidence="1 2" key="1">
    <citation type="journal article" date="2020" name="Mol. Biol. Evol.">
        <title>Distinct Expression and Methylation Patterns for Genes with Different Fates following a Single Whole-Genome Duplication in Flowering Plants.</title>
        <authorList>
            <person name="Shi T."/>
            <person name="Rahmani R.S."/>
            <person name="Gugger P.F."/>
            <person name="Wang M."/>
            <person name="Li H."/>
            <person name="Zhang Y."/>
            <person name="Li Z."/>
            <person name="Wang Q."/>
            <person name="Van de Peer Y."/>
            <person name="Marchal K."/>
            <person name="Chen J."/>
        </authorList>
    </citation>
    <scope>NUCLEOTIDE SEQUENCE [LARGE SCALE GENOMIC DNA]</scope>
    <source>
        <tissue evidence="1">Leaf</tissue>
    </source>
</reference>
<accession>A0A822XQQ7</accession>
<dbReference type="Proteomes" id="UP000607653">
    <property type="component" value="Unassembled WGS sequence"/>
</dbReference>
<organism evidence="1 2">
    <name type="scientific">Nelumbo nucifera</name>
    <name type="common">Sacred lotus</name>
    <dbReference type="NCBI Taxonomy" id="4432"/>
    <lineage>
        <taxon>Eukaryota</taxon>
        <taxon>Viridiplantae</taxon>
        <taxon>Streptophyta</taxon>
        <taxon>Embryophyta</taxon>
        <taxon>Tracheophyta</taxon>
        <taxon>Spermatophyta</taxon>
        <taxon>Magnoliopsida</taxon>
        <taxon>Proteales</taxon>
        <taxon>Nelumbonaceae</taxon>
        <taxon>Nelumbo</taxon>
    </lineage>
</organism>
<gene>
    <name evidence="1" type="ORF">HUJ06_021271</name>
</gene>
<sequence>MQTNIWQVESFILQFDALVQRFHNPYHVRYINSWSKFCNQHLVQLFPCCIWIT</sequence>
<name>A0A822XQQ7_NELNU</name>
<evidence type="ECO:0000313" key="1">
    <source>
        <dbReference type="EMBL" id="DAD19808.1"/>
    </source>
</evidence>
<dbReference type="AlphaFoldDB" id="A0A822XQQ7"/>